<protein>
    <submittedName>
        <fullName evidence="8">Response regulator</fullName>
    </submittedName>
</protein>
<evidence type="ECO:0000256" key="5">
    <source>
        <dbReference type="ARBA" id="ARBA00023163"/>
    </source>
</evidence>
<name>A0ABT6FK81_9BACT</name>
<keyword evidence="5" id="KW-0804">Transcription</keyword>
<dbReference type="EMBL" id="JARRAG010000002">
    <property type="protein sequence ID" value="MDG3007988.1"/>
    <property type="molecule type" value="Genomic_DNA"/>
</dbReference>
<accession>A0ABT6FK81</accession>
<dbReference type="Pfam" id="PF00072">
    <property type="entry name" value="Response_reg"/>
    <property type="match status" value="1"/>
</dbReference>
<proteinExistence type="predicted"/>
<dbReference type="InterPro" id="IPR001789">
    <property type="entry name" value="Sig_transdc_resp-reg_receiver"/>
</dbReference>
<dbReference type="PROSITE" id="PS50110">
    <property type="entry name" value="RESPONSE_REGULATORY"/>
    <property type="match status" value="1"/>
</dbReference>
<dbReference type="CDD" id="cd16936">
    <property type="entry name" value="HATPase_RsbW-like"/>
    <property type="match status" value="1"/>
</dbReference>
<dbReference type="SMART" id="SM00448">
    <property type="entry name" value="REC"/>
    <property type="match status" value="1"/>
</dbReference>
<dbReference type="SUPFAM" id="SSF55874">
    <property type="entry name" value="ATPase domain of HSP90 chaperone/DNA topoisomerase II/histidine kinase"/>
    <property type="match status" value="1"/>
</dbReference>
<comment type="caution">
    <text evidence="8">The sequence shown here is derived from an EMBL/GenBank/DDBJ whole genome shotgun (WGS) entry which is preliminary data.</text>
</comment>
<dbReference type="Gene3D" id="3.30.565.10">
    <property type="entry name" value="Histidine kinase-like ATPase, C-terminal domain"/>
    <property type="match status" value="1"/>
</dbReference>
<evidence type="ECO:0000256" key="3">
    <source>
        <dbReference type="ARBA" id="ARBA00023015"/>
    </source>
</evidence>
<keyword evidence="1 6" id="KW-0597">Phosphoprotein</keyword>
<evidence type="ECO:0000256" key="2">
    <source>
        <dbReference type="ARBA" id="ARBA00023012"/>
    </source>
</evidence>
<dbReference type="InterPro" id="IPR003594">
    <property type="entry name" value="HATPase_dom"/>
</dbReference>
<evidence type="ECO:0000313" key="9">
    <source>
        <dbReference type="Proteomes" id="UP001216907"/>
    </source>
</evidence>
<reference evidence="8 9" key="1">
    <citation type="submission" date="2023-03" db="EMBL/GenBank/DDBJ databases">
        <title>Paludisphaera mucosa sp. nov. a novel planctomycete from northern fen.</title>
        <authorList>
            <person name="Ivanova A."/>
        </authorList>
    </citation>
    <scope>NUCLEOTIDE SEQUENCE [LARGE SCALE GENOMIC DNA]</scope>
    <source>
        <strain evidence="8 9">Pla2</strain>
    </source>
</reference>
<dbReference type="PANTHER" id="PTHR48111:SF1">
    <property type="entry name" value="TWO-COMPONENT RESPONSE REGULATOR ORR33"/>
    <property type="match status" value="1"/>
</dbReference>
<dbReference type="Gene3D" id="3.40.50.2300">
    <property type="match status" value="1"/>
</dbReference>
<evidence type="ECO:0000313" key="8">
    <source>
        <dbReference type="EMBL" id="MDG3007988.1"/>
    </source>
</evidence>
<dbReference type="Proteomes" id="UP001216907">
    <property type="component" value="Unassembled WGS sequence"/>
</dbReference>
<dbReference type="SUPFAM" id="SSF52172">
    <property type="entry name" value="CheY-like"/>
    <property type="match status" value="1"/>
</dbReference>
<gene>
    <name evidence="8" type="ORF">PZE19_29845</name>
</gene>
<keyword evidence="3" id="KW-0805">Transcription regulation</keyword>
<evidence type="ECO:0000256" key="6">
    <source>
        <dbReference type="PROSITE-ProRule" id="PRU00169"/>
    </source>
</evidence>
<keyword evidence="9" id="KW-1185">Reference proteome</keyword>
<dbReference type="InterPro" id="IPR039420">
    <property type="entry name" value="WalR-like"/>
</dbReference>
<keyword evidence="2" id="KW-0902">Two-component regulatory system</keyword>
<dbReference type="PANTHER" id="PTHR48111">
    <property type="entry name" value="REGULATOR OF RPOS"/>
    <property type="match status" value="1"/>
</dbReference>
<evidence type="ECO:0000259" key="7">
    <source>
        <dbReference type="PROSITE" id="PS50110"/>
    </source>
</evidence>
<dbReference type="InterPro" id="IPR036890">
    <property type="entry name" value="HATPase_C_sf"/>
</dbReference>
<dbReference type="InterPro" id="IPR011006">
    <property type="entry name" value="CheY-like_superfamily"/>
</dbReference>
<evidence type="ECO:0000256" key="4">
    <source>
        <dbReference type="ARBA" id="ARBA00023125"/>
    </source>
</evidence>
<feature type="domain" description="Response regulatory" evidence="7">
    <location>
        <begin position="3"/>
        <end position="119"/>
    </location>
</feature>
<organism evidence="8 9">
    <name type="scientific">Paludisphaera mucosa</name>
    <dbReference type="NCBI Taxonomy" id="3030827"/>
    <lineage>
        <taxon>Bacteria</taxon>
        <taxon>Pseudomonadati</taxon>
        <taxon>Planctomycetota</taxon>
        <taxon>Planctomycetia</taxon>
        <taxon>Isosphaerales</taxon>
        <taxon>Isosphaeraceae</taxon>
        <taxon>Paludisphaera</taxon>
    </lineage>
</organism>
<dbReference type="Pfam" id="PF13581">
    <property type="entry name" value="HATPase_c_2"/>
    <property type="match status" value="1"/>
</dbReference>
<sequence>MATALIVEDHPEQARLVERILGLRGFNALIAEDGETGLIMAQRRQPDVVLLDLMLPDVNGFDVCRRLRSDRATMLIPVVMLTALDDRQHRMHGFRVGANAYLTKPYGVDELFDAIEAARGWRESMLRQALQGEIHVELDSEITLLKDLNDFLMNVCRTTPLSNDQVMQIRQAVMEMAQNAIEWGNQHRSDRLVEITYRVHRDRLEIIIRDQGSGFDREALPHAAAPDDPFSHLDVRDKLGLRAGGFGMLICQGMVDEMRYNREGNEVTLFKRYPRPEPASGS</sequence>
<keyword evidence="4" id="KW-0238">DNA-binding</keyword>
<evidence type="ECO:0000256" key="1">
    <source>
        <dbReference type="ARBA" id="ARBA00022553"/>
    </source>
</evidence>
<feature type="modified residue" description="4-aspartylphosphate" evidence="6">
    <location>
        <position position="52"/>
    </location>
</feature>
<dbReference type="RefSeq" id="WP_277864256.1">
    <property type="nucleotide sequence ID" value="NZ_JARRAG010000002.1"/>
</dbReference>